<evidence type="ECO:0000256" key="2">
    <source>
        <dbReference type="ARBA" id="ARBA00022490"/>
    </source>
</evidence>
<dbReference type="SUPFAM" id="SSF52540">
    <property type="entry name" value="P-loop containing nucleoside triphosphate hydrolases"/>
    <property type="match status" value="1"/>
</dbReference>
<protein>
    <recommendedName>
        <fullName evidence="9">Kinesin motor domain-containing protein</fullName>
    </recommendedName>
</protein>
<evidence type="ECO:0000313" key="11">
    <source>
        <dbReference type="Proteomes" id="UP001529510"/>
    </source>
</evidence>
<dbReference type="GO" id="GO:0005874">
    <property type="term" value="C:microtubule"/>
    <property type="evidence" value="ECO:0007669"/>
    <property type="project" value="UniProtKB-KW"/>
</dbReference>
<feature type="domain" description="Kinesin motor" evidence="9">
    <location>
        <begin position="1"/>
        <end position="53"/>
    </location>
</feature>
<comment type="similarity">
    <text evidence="8">Belongs to the TRAFAC class myosin-kinesin ATPase superfamily. Kinesin family.</text>
</comment>
<keyword evidence="2" id="KW-0963">Cytoplasm</keyword>
<organism evidence="10 11">
    <name type="scientific">Cirrhinus mrigala</name>
    <name type="common">Mrigala</name>
    <dbReference type="NCBI Taxonomy" id="683832"/>
    <lineage>
        <taxon>Eukaryota</taxon>
        <taxon>Metazoa</taxon>
        <taxon>Chordata</taxon>
        <taxon>Craniata</taxon>
        <taxon>Vertebrata</taxon>
        <taxon>Euteleostomi</taxon>
        <taxon>Actinopterygii</taxon>
        <taxon>Neopterygii</taxon>
        <taxon>Teleostei</taxon>
        <taxon>Ostariophysi</taxon>
        <taxon>Cypriniformes</taxon>
        <taxon>Cyprinidae</taxon>
        <taxon>Labeoninae</taxon>
        <taxon>Labeonini</taxon>
        <taxon>Cirrhinus</taxon>
    </lineage>
</organism>
<dbReference type="InterPro" id="IPR001752">
    <property type="entry name" value="Kinesin_motor_dom"/>
</dbReference>
<dbReference type="GO" id="GO:0048731">
    <property type="term" value="P:system development"/>
    <property type="evidence" value="ECO:0007669"/>
    <property type="project" value="UniProtKB-ARBA"/>
</dbReference>
<dbReference type="AlphaFoldDB" id="A0ABD0QE00"/>
<gene>
    <name evidence="10" type="ORF">M9458_022601</name>
</gene>
<dbReference type="PROSITE" id="PS50067">
    <property type="entry name" value="KINESIN_MOTOR_2"/>
    <property type="match status" value="1"/>
</dbReference>
<dbReference type="Gene3D" id="3.40.850.10">
    <property type="entry name" value="Kinesin motor domain"/>
    <property type="match status" value="1"/>
</dbReference>
<dbReference type="Proteomes" id="UP001529510">
    <property type="component" value="Unassembled WGS sequence"/>
</dbReference>
<sequence>MTVKDLDVITIPSKDVVMVHEPKQKVDLTRYLENQTFRFDYAFDDTSTNEMVY</sequence>
<dbReference type="InterPro" id="IPR027640">
    <property type="entry name" value="Kinesin-like_fam"/>
</dbReference>
<keyword evidence="4" id="KW-0547">Nucleotide-binding</keyword>
<evidence type="ECO:0000256" key="3">
    <source>
        <dbReference type="ARBA" id="ARBA00022701"/>
    </source>
</evidence>
<dbReference type="PANTHER" id="PTHR47971">
    <property type="entry name" value="KINESIN-RELATED PROTEIN 6"/>
    <property type="match status" value="1"/>
</dbReference>
<evidence type="ECO:0000256" key="6">
    <source>
        <dbReference type="ARBA" id="ARBA00023175"/>
    </source>
</evidence>
<evidence type="ECO:0000256" key="1">
    <source>
        <dbReference type="ARBA" id="ARBA00004245"/>
    </source>
</evidence>
<dbReference type="EMBL" id="JAMKFB020000010">
    <property type="protein sequence ID" value="KAL0183226.1"/>
    <property type="molecule type" value="Genomic_DNA"/>
</dbReference>
<proteinExistence type="inferred from homology"/>
<dbReference type="PANTHER" id="PTHR47971:SF8">
    <property type="entry name" value="KINESIN-LIKE PROTEIN"/>
    <property type="match status" value="1"/>
</dbReference>
<evidence type="ECO:0000256" key="7">
    <source>
        <dbReference type="ARBA" id="ARBA00023212"/>
    </source>
</evidence>
<feature type="non-terminal residue" evidence="10">
    <location>
        <position position="53"/>
    </location>
</feature>
<comment type="caution">
    <text evidence="8">Lacks conserved residue(s) required for the propagation of feature annotation.</text>
</comment>
<keyword evidence="7" id="KW-0206">Cytoskeleton</keyword>
<reference evidence="10 11" key="1">
    <citation type="submission" date="2024-05" db="EMBL/GenBank/DDBJ databases">
        <title>Genome sequencing and assembly of Indian major carp, Cirrhinus mrigala (Hamilton, 1822).</title>
        <authorList>
            <person name="Mohindra V."/>
            <person name="Chowdhury L.M."/>
            <person name="Lal K."/>
            <person name="Jena J.K."/>
        </authorList>
    </citation>
    <scope>NUCLEOTIDE SEQUENCE [LARGE SCALE GENOMIC DNA]</scope>
    <source>
        <strain evidence="10">CM1030</strain>
        <tissue evidence="10">Blood</tissue>
    </source>
</reference>
<accession>A0ABD0QE00</accession>
<evidence type="ECO:0000256" key="8">
    <source>
        <dbReference type="PROSITE-ProRule" id="PRU00283"/>
    </source>
</evidence>
<dbReference type="InterPro" id="IPR027417">
    <property type="entry name" value="P-loop_NTPase"/>
</dbReference>
<keyword evidence="3" id="KW-0493">Microtubule</keyword>
<dbReference type="GO" id="GO:0005524">
    <property type="term" value="F:ATP binding"/>
    <property type="evidence" value="ECO:0007669"/>
    <property type="project" value="UniProtKB-KW"/>
</dbReference>
<evidence type="ECO:0000313" key="10">
    <source>
        <dbReference type="EMBL" id="KAL0183226.1"/>
    </source>
</evidence>
<evidence type="ECO:0000256" key="4">
    <source>
        <dbReference type="ARBA" id="ARBA00022741"/>
    </source>
</evidence>
<keyword evidence="11" id="KW-1185">Reference proteome</keyword>
<dbReference type="InterPro" id="IPR036961">
    <property type="entry name" value="Kinesin_motor_dom_sf"/>
</dbReference>
<comment type="caution">
    <text evidence="10">The sequence shown here is derived from an EMBL/GenBank/DDBJ whole genome shotgun (WGS) entry which is preliminary data.</text>
</comment>
<keyword evidence="6" id="KW-0505">Motor protein</keyword>
<evidence type="ECO:0000259" key="9">
    <source>
        <dbReference type="PROSITE" id="PS50067"/>
    </source>
</evidence>
<comment type="subcellular location">
    <subcellularLocation>
        <location evidence="1">Cytoplasm</location>
        <location evidence="1">Cytoskeleton</location>
    </subcellularLocation>
</comment>
<keyword evidence="5" id="KW-0067">ATP-binding</keyword>
<evidence type="ECO:0000256" key="5">
    <source>
        <dbReference type="ARBA" id="ARBA00022840"/>
    </source>
</evidence>
<name>A0ABD0QE00_CIRMR</name>